<proteinExistence type="predicted"/>
<name>A0AAV6TZV7_9ARAC</name>
<keyword evidence="3" id="KW-1185">Reference proteome</keyword>
<feature type="compositionally biased region" description="Basic and acidic residues" evidence="1">
    <location>
        <begin position="284"/>
        <end position="295"/>
    </location>
</feature>
<evidence type="ECO:0000256" key="1">
    <source>
        <dbReference type="SAM" id="MobiDB-lite"/>
    </source>
</evidence>
<feature type="region of interest" description="Disordered" evidence="1">
    <location>
        <begin position="187"/>
        <end position="217"/>
    </location>
</feature>
<evidence type="ECO:0000313" key="3">
    <source>
        <dbReference type="Proteomes" id="UP000827092"/>
    </source>
</evidence>
<comment type="caution">
    <text evidence="2">The sequence shown here is derived from an EMBL/GenBank/DDBJ whole genome shotgun (WGS) entry which is preliminary data.</text>
</comment>
<protein>
    <submittedName>
        <fullName evidence="2">Uncharacterized protein</fullName>
    </submittedName>
</protein>
<dbReference type="Proteomes" id="UP000827092">
    <property type="component" value="Unassembled WGS sequence"/>
</dbReference>
<feature type="compositionally biased region" description="Basic and acidic residues" evidence="1">
    <location>
        <begin position="258"/>
        <end position="269"/>
    </location>
</feature>
<organism evidence="2 3">
    <name type="scientific">Oedothorax gibbosus</name>
    <dbReference type="NCBI Taxonomy" id="931172"/>
    <lineage>
        <taxon>Eukaryota</taxon>
        <taxon>Metazoa</taxon>
        <taxon>Ecdysozoa</taxon>
        <taxon>Arthropoda</taxon>
        <taxon>Chelicerata</taxon>
        <taxon>Arachnida</taxon>
        <taxon>Araneae</taxon>
        <taxon>Araneomorphae</taxon>
        <taxon>Entelegynae</taxon>
        <taxon>Araneoidea</taxon>
        <taxon>Linyphiidae</taxon>
        <taxon>Erigoninae</taxon>
        <taxon>Oedothorax</taxon>
    </lineage>
</organism>
<feature type="compositionally biased region" description="Polar residues" evidence="1">
    <location>
        <begin position="244"/>
        <end position="257"/>
    </location>
</feature>
<feature type="compositionally biased region" description="Polar residues" evidence="1">
    <location>
        <begin position="196"/>
        <end position="208"/>
    </location>
</feature>
<dbReference type="AlphaFoldDB" id="A0AAV6TZV7"/>
<feature type="region of interest" description="Disordered" evidence="1">
    <location>
        <begin position="244"/>
        <end position="304"/>
    </location>
</feature>
<evidence type="ECO:0000313" key="2">
    <source>
        <dbReference type="EMBL" id="KAG8176911.1"/>
    </source>
</evidence>
<reference evidence="2 3" key="1">
    <citation type="journal article" date="2022" name="Nat. Ecol. Evol.">
        <title>A masculinizing supergene underlies an exaggerated male reproductive morph in a spider.</title>
        <authorList>
            <person name="Hendrickx F."/>
            <person name="De Corte Z."/>
            <person name="Sonet G."/>
            <person name="Van Belleghem S.M."/>
            <person name="Kostlbacher S."/>
            <person name="Vangestel C."/>
        </authorList>
    </citation>
    <scope>NUCLEOTIDE SEQUENCE [LARGE SCALE GENOMIC DNA]</scope>
    <source>
        <strain evidence="2">W744_W776</strain>
    </source>
</reference>
<accession>A0AAV6TZV7</accession>
<sequence>MLCIYFYKRFIPLLLASLTESNSKDVGSFEVGEQNHGVSHLCINQHWFKNELIVCDIKLTTTFACIGAIEGEIQLCEKSTQNEIFAPVCVQDKTAQLITCKYKNFVSGNLCFPRNTLSSINNEPFKKYNLKPHITFRVCKNKRRFACFNEGDIELCDQLKVKKINYSEIISDEKDCNSFENCKGSNYPEGHKGSKNGYNDQNFEMQSKPQRKSSDIESQNNTLHHLFLGFHETNHARLFKENSQQHLEKTNPSTFQEENSRKTSSDKNKIGLKTSKSRRHKKIEHNCDKGGRDKNTTGGKYRNSRCNNVSSEIKRSVSEKLPTNIAKYENINKYFHILKCEDCQIDNVIKLENDAYNVKMWTLPGN</sequence>
<gene>
    <name evidence="2" type="ORF">JTE90_022402</name>
</gene>
<dbReference type="EMBL" id="JAFNEN010000841">
    <property type="protein sequence ID" value="KAG8176911.1"/>
    <property type="molecule type" value="Genomic_DNA"/>
</dbReference>